<evidence type="ECO:0000259" key="2">
    <source>
        <dbReference type="Pfam" id="PF25917"/>
    </source>
</evidence>
<feature type="transmembrane region" description="Helical" evidence="1">
    <location>
        <begin position="7"/>
        <end position="28"/>
    </location>
</feature>
<dbReference type="PANTHER" id="PTHR30367:SF1">
    <property type="entry name" value="MULTIDRUG RESISTANCE PROTEIN MDTN"/>
    <property type="match status" value="1"/>
</dbReference>
<dbReference type="AlphaFoldDB" id="A0A8J2YPC5"/>
<gene>
    <name evidence="4" type="ORF">GCM10011611_00190</name>
</gene>
<sequence>MTQIRSLLGRLIAIAAIVAAVGLGYVTLDRLDRRPRTHDAFLYADSAGLAPDVSGRIVALHVKDNQRVTKGQPLLEIDHEPFELHLRQARAQVAALEAQIALTTRQVAAQSSGADAAATQVERARSQLAFARDTVGRLSPLLSKGYVTAQQVDEARTNERTAEAALTATTQQAQQARQAVGDTESLQAQLAGARAAVALAERDLRNSTVPAPFDGLVVGLDIAEGAYAAAGHPLFTLIKTDEWYAVGNFRETELPAIAPGDPATVWLMSDGSHPISGHVESIGWGVRPADGGGPALPAVGRDLSWVVVAQRFPVRIRLDAPPEAAMRIGTTVSIQVRHDGAR</sequence>
<feature type="domain" description="p-hydroxybenzoic acid efflux pump subunit AaeA-like beta-barrel" evidence="3">
    <location>
        <begin position="243"/>
        <end position="336"/>
    </location>
</feature>
<dbReference type="Gene3D" id="2.40.50.100">
    <property type="match status" value="1"/>
</dbReference>
<evidence type="ECO:0000259" key="3">
    <source>
        <dbReference type="Pfam" id="PF25963"/>
    </source>
</evidence>
<dbReference type="RefSeq" id="WP_189041172.1">
    <property type="nucleotide sequence ID" value="NZ_BMJQ01000001.1"/>
</dbReference>
<protein>
    <submittedName>
        <fullName evidence="4">Multidrug transporter subunit MdtN</fullName>
    </submittedName>
</protein>
<keyword evidence="1" id="KW-1133">Transmembrane helix</keyword>
<dbReference type="InterPro" id="IPR058625">
    <property type="entry name" value="MdtA-like_BSH"/>
</dbReference>
<evidence type="ECO:0000313" key="4">
    <source>
        <dbReference type="EMBL" id="GGE98652.1"/>
    </source>
</evidence>
<dbReference type="SUPFAM" id="SSF111369">
    <property type="entry name" value="HlyD-like secretion proteins"/>
    <property type="match status" value="2"/>
</dbReference>
<proteinExistence type="predicted"/>
<accession>A0A8J2YPC5</accession>
<dbReference type="InterPro" id="IPR050393">
    <property type="entry name" value="MFP_Efflux_Pump"/>
</dbReference>
<reference evidence="4" key="1">
    <citation type="journal article" date="2014" name="Int. J. Syst. Evol. Microbiol.">
        <title>Complete genome sequence of Corynebacterium casei LMG S-19264T (=DSM 44701T), isolated from a smear-ripened cheese.</title>
        <authorList>
            <consortium name="US DOE Joint Genome Institute (JGI-PGF)"/>
            <person name="Walter F."/>
            <person name="Albersmeier A."/>
            <person name="Kalinowski J."/>
            <person name="Ruckert C."/>
        </authorList>
    </citation>
    <scope>NUCLEOTIDE SEQUENCE</scope>
    <source>
        <strain evidence="4">CGMCC 1.15725</strain>
    </source>
</reference>
<organism evidence="4 5">
    <name type="scientific">Aliidongia dinghuensis</name>
    <dbReference type="NCBI Taxonomy" id="1867774"/>
    <lineage>
        <taxon>Bacteria</taxon>
        <taxon>Pseudomonadati</taxon>
        <taxon>Pseudomonadota</taxon>
        <taxon>Alphaproteobacteria</taxon>
        <taxon>Rhodospirillales</taxon>
        <taxon>Dongiaceae</taxon>
        <taxon>Aliidongia</taxon>
    </lineage>
</organism>
<keyword evidence="1" id="KW-0812">Transmembrane</keyword>
<name>A0A8J2YPC5_9PROT</name>
<keyword evidence="1" id="KW-0472">Membrane</keyword>
<dbReference type="Pfam" id="PF25963">
    <property type="entry name" value="Beta-barrel_AAEA"/>
    <property type="match status" value="1"/>
</dbReference>
<keyword evidence="5" id="KW-1185">Reference proteome</keyword>
<evidence type="ECO:0000256" key="1">
    <source>
        <dbReference type="SAM" id="Phobius"/>
    </source>
</evidence>
<comment type="caution">
    <text evidence="4">The sequence shown here is derived from an EMBL/GenBank/DDBJ whole genome shotgun (WGS) entry which is preliminary data.</text>
</comment>
<dbReference type="NCBIfam" id="NF007785">
    <property type="entry name" value="PRK10476.1"/>
    <property type="match status" value="1"/>
</dbReference>
<dbReference type="PANTHER" id="PTHR30367">
    <property type="entry name" value="P-HYDROXYBENZOIC ACID EFFLUX PUMP SUBUNIT AAEA-RELATED"/>
    <property type="match status" value="1"/>
</dbReference>
<dbReference type="Gene3D" id="1.10.287.470">
    <property type="entry name" value="Helix hairpin bin"/>
    <property type="match status" value="2"/>
</dbReference>
<evidence type="ECO:0000313" key="5">
    <source>
        <dbReference type="Proteomes" id="UP000646365"/>
    </source>
</evidence>
<reference evidence="4" key="2">
    <citation type="submission" date="2020-09" db="EMBL/GenBank/DDBJ databases">
        <authorList>
            <person name="Sun Q."/>
            <person name="Zhou Y."/>
        </authorList>
    </citation>
    <scope>NUCLEOTIDE SEQUENCE</scope>
    <source>
        <strain evidence="4">CGMCC 1.15725</strain>
    </source>
</reference>
<dbReference type="EMBL" id="BMJQ01000001">
    <property type="protein sequence ID" value="GGE98652.1"/>
    <property type="molecule type" value="Genomic_DNA"/>
</dbReference>
<feature type="domain" description="Multidrug resistance protein MdtA-like barrel-sandwich hybrid" evidence="2">
    <location>
        <begin position="48"/>
        <end position="238"/>
    </location>
</feature>
<dbReference type="InterPro" id="IPR058634">
    <property type="entry name" value="AaeA-lik-b-barrel"/>
</dbReference>
<dbReference type="Pfam" id="PF25917">
    <property type="entry name" value="BSH_RND"/>
    <property type="match status" value="1"/>
</dbReference>
<dbReference type="Gene3D" id="2.40.30.170">
    <property type="match status" value="1"/>
</dbReference>
<dbReference type="Proteomes" id="UP000646365">
    <property type="component" value="Unassembled WGS sequence"/>
</dbReference>